<evidence type="ECO:0000313" key="2">
    <source>
        <dbReference type="Proteomes" id="UP000004713"/>
    </source>
</evidence>
<protein>
    <submittedName>
        <fullName evidence="1">Uncharacterized protein</fullName>
    </submittedName>
</protein>
<proteinExistence type="predicted"/>
<accession>B0NPV0</accession>
<evidence type="ECO:0000313" key="1">
    <source>
        <dbReference type="EMBL" id="EDS16051.1"/>
    </source>
</evidence>
<sequence>MRISFFGCSLSQYRWKARSMLRYTWAVPNRPSSSSSCMTESVKVVKSFIICWLYNIYSLCVRHCCTRYNILHFIGICLLADNVPASQRLYILSLQVRTHQAYRYIGSFLEEPFLWVHAETSGALFMPKVV</sequence>
<dbReference type="HOGENOM" id="CLU_1933845_0_0_10"/>
<dbReference type="EMBL" id="ABFZ02000018">
    <property type="protein sequence ID" value="EDS16051.1"/>
    <property type="molecule type" value="Genomic_DNA"/>
</dbReference>
<reference evidence="1 2" key="2">
    <citation type="submission" date="2007-11" db="EMBL/GenBank/DDBJ databases">
        <authorList>
            <person name="Fulton L."/>
            <person name="Clifton S."/>
            <person name="Fulton B."/>
            <person name="Xu J."/>
            <person name="Minx P."/>
            <person name="Pepin K.H."/>
            <person name="Johnson M."/>
            <person name="Thiruvilangam P."/>
            <person name="Bhonagiri V."/>
            <person name="Nash W.E."/>
            <person name="Mardis E.R."/>
            <person name="Wilson R.K."/>
        </authorList>
    </citation>
    <scope>NUCLEOTIDE SEQUENCE [LARGE SCALE GENOMIC DNA]</scope>
    <source>
        <strain evidence="1 2">ATCC 43183</strain>
    </source>
</reference>
<reference evidence="1 2" key="1">
    <citation type="submission" date="2007-11" db="EMBL/GenBank/DDBJ databases">
        <title>Draft genome sequence of Bacteroides stercoris(ATCC 43183).</title>
        <authorList>
            <person name="Sudarsanam P."/>
            <person name="Ley R."/>
            <person name="Guruge J."/>
            <person name="Turnbaugh P.J."/>
            <person name="Mahowald M."/>
            <person name="Liep D."/>
            <person name="Gordon J."/>
        </authorList>
    </citation>
    <scope>NUCLEOTIDE SEQUENCE [LARGE SCALE GENOMIC DNA]</scope>
    <source>
        <strain evidence="1 2">ATCC 43183</strain>
    </source>
</reference>
<comment type="caution">
    <text evidence="1">The sequence shown here is derived from an EMBL/GenBank/DDBJ whole genome shotgun (WGS) entry which is preliminary data.</text>
</comment>
<dbReference type="Proteomes" id="UP000004713">
    <property type="component" value="Unassembled WGS sequence"/>
</dbReference>
<organism evidence="1 2">
    <name type="scientific">Bacteroides stercoris ATCC 43183</name>
    <dbReference type="NCBI Taxonomy" id="449673"/>
    <lineage>
        <taxon>Bacteria</taxon>
        <taxon>Pseudomonadati</taxon>
        <taxon>Bacteroidota</taxon>
        <taxon>Bacteroidia</taxon>
        <taxon>Bacteroidales</taxon>
        <taxon>Bacteroidaceae</taxon>
        <taxon>Bacteroides</taxon>
    </lineage>
</organism>
<name>B0NPV0_BACSE</name>
<dbReference type="AlphaFoldDB" id="B0NPV0"/>
<gene>
    <name evidence="1" type="ORF">BACSTE_01501</name>
</gene>